<evidence type="ECO:0000313" key="3">
    <source>
        <dbReference type="Proteomes" id="UP001221142"/>
    </source>
</evidence>
<dbReference type="EMBL" id="JARKIF010000024">
    <property type="protein sequence ID" value="KAJ7615481.1"/>
    <property type="molecule type" value="Genomic_DNA"/>
</dbReference>
<reference evidence="2" key="1">
    <citation type="submission" date="2023-03" db="EMBL/GenBank/DDBJ databases">
        <title>Massive genome expansion in bonnet fungi (Mycena s.s.) driven by repeated elements and novel gene families across ecological guilds.</title>
        <authorList>
            <consortium name="Lawrence Berkeley National Laboratory"/>
            <person name="Harder C.B."/>
            <person name="Miyauchi S."/>
            <person name="Viragh M."/>
            <person name="Kuo A."/>
            <person name="Thoen E."/>
            <person name="Andreopoulos B."/>
            <person name="Lu D."/>
            <person name="Skrede I."/>
            <person name="Drula E."/>
            <person name="Henrissat B."/>
            <person name="Morin E."/>
            <person name="Kohler A."/>
            <person name="Barry K."/>
            <person name="LaButti K."/>
            <person name="Morin E."/>
            <person name="Salamov A."/>
            <person name="Lipzen A."/>
            <person name="Mereny Z."/>
            <person name="Hegedus B."/>
            <person name="Baldrian P."/>
            <person name="Stursova M."/>
            <person name="Weitz H."/>
            <person name="Taylor A."/>
            <person name="Grigoriev I.V."/>
            <person name="Nagy L.G."/>
            <person name="Martin F."/>
            <person name="Kauserud H."/>
        </authorList>
    </citation>
    <scope>NUCLEOTIDE SEQUENCE</scope>
    <source>
        <strain evidence="2">9284</strain>
    </source>
</reference>
<keyword evidence="1" id="KW-0732">Signal</keyword>
<name>A0AAD7BBA7_9AGAR</name>
<evidence type="ECO:0000313" key="2">
    <source>
        <dbReference type="EMBL" id="KAJ7615481.1"/>
    </source>
</evidence>
<evidence type="ECO:0000256" key="1">
    <source>
        <dbReference type="SAM" id="SignalP"/>
    </source>
</evidence>
<dbReference type="Proteomes" id="UP001221142">
    <property type="component" value="Unassembled WGS sequence"/>
</dbReference>
<keyword evidence="3" id="KW-1185">Reference proteome</keyword>
<sequence>MAFAIPTPSLHLLLFRGVGASLARSKNTPLAREDALRGHIITWERIQLRGMASRTAGNHGDPFSPSRSVVEYLETHAPHAEL</sequence>
<accession>A0AAD7BBA7</accession>
<organism evidence="2 3">
    <name type="scientific">Roridomyces roridus</name>
    <dbReference type="NCBI Taxonomy" id="1738132"/>
    <lineage>
        <taxon>Eukaryota</taxon>
        <taxon>Fungi</taxon>
        <taxon>Dikarya</taxon>
        <taxon>Basidiomycota</taxon>
        <taxon>Agaricomycotina</taxon>
        <taxon>Agaricomycetes</taxon>
        <taxon>Agaricomycetidae</taxon>
        <taxon>Agaricales</taxon>
        <taxon>Marasmiineae</taxon>
        <taxon>Mycenaceae</taxon>
        <taxon>Roridomyces</taxon>
    </lineage>
</organism>
<proteinExistence type="predicted"/>
<comment type="caution">
    <text evidence="2">The sequence shown here is derived from an EMBL/GenBank/DDBJ whole genome shotgun (WGS) entry which is preliminary data.</text>
</comment>
<gene>
    <name evidence="2" type="ORF">FB45DRAFT_244174</name>
</gene>
<feature type="chain" id="PRO_5041900354" evidence="1">
    <location>
        <begin position="21"/>
        <end position="82"/>
    </location>
</feature>
<feature type="signal peptide" evidence="1">
    <location>
        <begin position="1"/>
        <end position="20"/>
    </location>
</feature>
<protein>
    <submittedName>
        <fullName evidence="2">Uncharacterized protein</fullName>
    </submittedName>
</protein>
<dbReference type="AlphaFoldDB" id="A0AAD7BBA7"/>